<evidence type="ECO:0000313" key="2">
    <source>
        <dbReference type="Proteomes" id="UP000791440"/>
    </source>
</evidence>
<name>A0A921Z0R3_MANSE</name>
<dbReference type="Proteomes" id="UP000791440">
    <property type="component" value="Unassembled WGS sequence"/>
</dbReference>
<reference evidence="1" key="2">
    <citation type="submission" date="2020-12" db="EMBL/GenBank/DDBJ databases">
        <authorList>
            <person name="Kanost M."/>
        </authorList>
    </citation>
    <scope>NUCLEOTIDE SEQUENCE</scope>
</reference>
<gene>
    <name evidence="1" type="ORF">O3G_MSEX005569</name>
</gene>
<dbReference type="PROSITE" id="PS51257">
    <property type="entry name" value="PROKAR_LIPOPROTEIN"/>
    <property type="match status" value="1"/>
</dbReference>
<dbReference type="AlphaFoldDB" id="A0A921Z0R3"/>
<comment type="caution">
    <text evidence="1">The sequence shown here is derived from an EMBL/GenBank/DDBJ whole genome shotgun (WGS) entry which is preliminary data.</text>
</comment>
<organism evidence="1 2">
    <name type="scientific">Manduca sexta</name>
    <name type="common">Tobacco hawkmoth</name>
    <name type="synonym">Tobacco hornworm</name>
    <dbReference type="NCBI Taxonomy" id="7130"/>
    <lineage>
        <taxon>Eukaryota</taxon>
        <taxon>Metazoa</taxon>
        <taxon>Ecdysozoa</taxon>
        <taxon>Arthropoda</taxon>
        <taxon>Hexapoda</taxon>
        <taxon>Insecta</taxon>
        <taxon>Pterygota</taxon>
        <taxon>Neoptera</taxon>
        <taxon>Endopterygota</taxon>
        <taxon>Lepidoptera</taxon>
        <taxon>Glossata</taxon>
        <taxon>Ditrysia</taxon>
        <taxon>Bombycoidea</taxon>
        <taxon>Sphingidae</taxon>
        <taxon>Sphinginae</taxon>
        <taxon>Sphingini</taxon>
        <taxon>Manduca</taxon>
    </lineage>
</organism>
<evidence type="ECO:0000313" key="1">
    <source>
        <dbReference type="EMBL" id="KAG6448615.1"/>
    </source>
</evidence>
<dbReference type="EMBL" id="JH668359">
    <property type="protein sequence ID" value="KAG6448615.1"/>
    <property type="molecule type" value="Genomic_DNA"/>
</dbReference>
<reference evidence="1" key="1">
    <citation type="journal article" date="2016" name="Insect Biochem. Mol. Biol.">
        <title>Multifaceted biological insights from a draft genome sequence of the tobacco hornworm moth, Manduca sexta.</title>
        <authorList>
            <person name="Kanost M.R."/>
            <person name="Arrese E.L."/>
            <person name="Cao X."/>
            <person name="Chen Y.R."/>
            <person name="Chellapilla S."/>
            <person name="Goldsmith M.R."/>
            <person name="Grosse-Wilde E."/>
            <person name="Heckel D.G."/>
            <person name="Herndon N."/>
            <person name="Jiang H."/>
            <person name="Papanicolaou A."/>
            <person name="Qu J."/>
            <person name="Soulages J.L."/>
            <person name="Vogel H."/>
            <person name="Walters J."/>
            <person name="Waterhouse R.M."/>
            <person name="Ahn S.J."/>
            <person name="Almeida F.C."/>
            <person name="An C."/>
            <person name="Aqrawi P."/>
            <person name="Bretschneider A."/>
            <person name="Bryant W.B."/>
            <person name="Bucks S."/>
            <person name="Chao H."/>
            <person name="Chevignon G."/>
            <person name="Christen J.M."/>
            <person name="Clarke D.F."/>
            <person name="Dittmer N.T."/>
            <person name="Ferguson L.C.F."/>
            <person name="Garavelou S."/>
            <person name="Gordon K.H.J."/>
            <person name="Gunaratna R.T."/>
            <person name="Han Y."/>
            <person name="Hauser F."/>
            <person name="He Y."/>
            <person name="Heidel-Fischer H."/>
            <person name="Hirsh A."/>
            <person name="Hu Y."/>
            <person name="Jiang H."/>
            <person name="Kalra D."/>
            <person name="Klinner C."/>
            <person name="Konig C."/>
            <person name="Kovar C."/>
            <person name="Kroll A.R."/>
            <person name="Kuwar S.S."/>
            <person name="Lee S.L."/>
            <person name="Lehman R."/>
            <person name="Li K."/>
            <person name="Li Z."/>
            <person name="Liang H."/>
            <person name="Lovelace S."/>
            <person name="Lu Z."/>
            <person name="Mansfield J.H."/>
            <person name="McCulloch K.J."/>
            <person name="Mathew T."/>
            <person name="Morton B."/>
            <person name="Muzny D.M."/>
            <person name="Neunemann D."/>
            <person name="Ongeri F."/>
            <person name="Pauchet Y."/>
            <person name="Pu L.L."/>
            <person name="Pyrousis I."/>
            <person name="Rao X.J."/>
            <person name="Redding A."/>
            <person name="Roesel C."/>
            <person name="Sanchez-Gracia A."/>
            <person name="Schaack S."/>
            <person name="Shukla A."/>
            <person name="Tetreau G."/>
            <person name="Wang Y."/>
            <person name="Xiong G.H."/>
            <person name="Traut W."/>
            <person name="Walsh T.K."/>
            <person name="Worley K.C."/>
            <person name="Wu D."/>
            <person name="Wu W."/>
            <person name="Wu Y.Q."/>
            <person name="Zhang X."/>
            <person name="Zou Z."/>
            <person name="Zucker H."/>
            <person name="Briscoe A.D."/>
            <person name="Burmester T."/>
            <person name="Clem R.J."/>
            <person name="Feyereisen R."/>
            <person name="Grimmelikhuijzen C.J.P."/>
            <person name="Hamodrakas S.J."/>
            <person name="Hansson B.S."/>
            <person name="Huguet E."/>
            <person name="Jermiin L.S."/>
            <person name="Lan Q."/>
            <person name="Lehman H.K."/>
            <person name="Lorenzen M."/>
            <person name="Merzendorfer H."/>
            <person name="Michalopoulos I."/>
            <person name="Morton D.B."/>
            <person name="Muthukrishnan S."/>
            <person name="Oakeshott J.G."/>
            <person name="Palmer W."/>
            <person name="Park Y."/>
            <person name="Passarelli A.L."/>
            <person name="Rozas J."/>
            <person name="Schwartz L.M."/>
            <person name="Smith W."/>
            <person name="Southgate A."/>
            <person name="Vilcinskas A."/>
            <person name="Vogt R."/>
            <person name="Wang P."/>
            <person name="Werren J."/>
            <person name="Yu X.Q."/>
            <person name="Zhou J.J."/>
            <person name="Brown S.J."/>
            <person name="Scherer S.E."/>
            <person name="Richards S."/>
            <person name="Blissard G.W."/>
        </authorList>
    </citation>
    <scope>NUCLEOTIDE SEQUENCE</scope>
</reference>
<protein>
    <submittedName>
        <fullName evidence="1">Uncharacterized protein</fullName>
    </submittedName>
</protein>
<sequence>MRQQLLKSIIIYTLSVLTTGSCLSLGLWQNNNSPKVIIQTPFNVGLGLRSSIPVPSLSGLFGRQRGTNHLEESANHPNEILANDSIAKEYEINRIHSVKNQYDSKLFTEKNHNEIEKKLTTTDETNSNTIIDEIYTTETSETTTFTSETYSTEDYETVSFITKIRLYRVLKSDKNSY</sequence>
<keyword evidence="2" id="KW-1185">Reference proteome</keyword>
<proteinExistence type="predicted"/>
<accession>A0A921Z0R3</accession>